<sequence length="149" mass="17795">MPQRRTRQQMCEVEMNDSRHSRYMHGYLKRLEERILGGTTLKLFNKLKSSSIHNFSQMCREFITRFRGARPSERKPNVLRDVKQGESETLKKYVEKFHKETFGQKTTPKLMLHFIEIEKQLKLKKTTEKEENQEERNGRPMVIGGIPRL</sequence>
<evidence type="ECO:0000259" key="2">
    <source>
        <dbReference type="Pfam" id="PF03732"/>
    </source>
</evidence>
<dbReference type="Proteomes" id="UP001281410">
    <property type="component" value="Unassembled WGS sequence"/>
</dbReference>
<keyword evidence="4" id="KW-1185">Reference proteome</keyword>
<protein>
    <recommendedName>
        <fullName evidence="2">Retrotransposon gag domain-containing protein</fullName>
    </recommendedName>
</protein>
<feature type="compositionally biased region" description="Basic and acidic residues" evidence="1">
    <location>
        <begin position="126"/>
        <end position="138"/>
    </location>
</feature>
<reference evidence="3" key="1">
    <citation type="journal article" date="2023" name="Plant J.">
        <title>Genome sequences and population genomics provide insights into the demographic history, inbreeding, and mutation load of two 'living fossil' tree species of Dipteronia.</title>
        <authorList>
            <person name="Feng Y."/>
            <person name="Comes H.P."/>
            <person name="Chen J."/>
            <person name="Zhu S."/>
            <person name="Lu R."/>
            <person name="Zhang X."/>
            <person name="Li P."/>
            <person name="Qiu J."/>
            <person name="Olsen K.M."/>
            <person name="Qiu Y."/>
        </authorList>
    </citation>
    <scope>NUCLEOTIDE SEQUENCE</scope>
    <source>
        <strain evidence="3">NBL</strain>
    </source>
</reference>
<dbReference type="EMBL" id="JANJYJ010000003">
    <property type="protein sequence ID" value="KAK3222212.1"/>
    <property type="molecule type" value="Genomic_DNA"/>
</dbReference>
<evidence type="ECO:0000256" key="1">
    <source>
        <dbReference type="SAM" id="MobiDB-lite"/>
    </source>
</evidence>
<feature type="domain" description="Retrotransposon gag" evidence="2">
    <location>
        <begin position="36"/>
        <end position="98"/>
    </location>
</feature>
<gene>
    <name evidence="3" type="ORF">Dsin_009237</name>
</gene>
<evidence type="ECO:0000313" key="4">
    <source>
        <dbReference type="Proteomes" id="UP001281410"/>
    </source>
</evidence>
<dbReference type="Pfam" id="PF03732">
    <property type="entry name" value="Retrotrans_gag"/>
    <property type="match status" value="1"/>
</dbReference>
<comment type="caution">
    <text evidence="3">The sequence shown here is derived from an EMBL/GenBank/DDBJ whole genome shotgun (WGS) entry which is preliminary data.</text>
</comment>
<feature type="region of interest" description="Disordered" evidence="1">
    <location>
        <begin position="126"/>
        <end position="149"/>
    </location>
</feature>
<accession>A0AAE0AQM5</accession>
<proteinExistence type="predicted"/>
<dbReference type="InterPro" id="IPR005162">
    <property type="entry name" value="Retrotrans_gag_dom"/>
</dbReference>
<name>A0AAE0AQM5_9ROSI</name>
<dbReference type="AlphaFoldDB" id="A0AAE0AQM5"/>
<organism evidence="3 4">
    <name type="scientific">Dipteronia sinensis</name>
    <dbReference type="NCBI Taxonomy" id="43782"/>
    <lineage>
        <taxon>Eukaryota</taxon>
        <taxon>Viridiplantae</taxon>
        <taxon>Streptophyta</taxon>
        <taxon>Embryophyta</taxon>
        <taxon>Tracheophyta</taxon>
        <taxon>Spermatophyta</taxon>
        <taxon>Magnoliopsida</taxon>
        <taxon>eudicotyledons</taxon>
        <taxon>Gunneridae</taxon>
        <taxon>Pentapetalae</taxon>
        <taxon>rosids</taxon>
        <taxon>malvids</taxon>
        <taxon>Sapindales</taxon>
        <taxon>Sapindaceae</taxon>
        <taxon>Hippocastanoideae</taxon>
        <taxon>Acereae</taxon>
        <taxon>Dipteronia</taxon>
    </lineage>
</organism>
<evidence type="ECO:0000313" key="3">
    <source>
        <dbReference type="EMBL" id="KAK3222212.1"/>
    </source>
</evidence>